<dbReference type="FunFam" id="1.10.510.10:FF:000237">
    <property type="entry name" value="G-type lectin S-receptor-like serine/threonine-protein kinase"/>
    <property type="match status" value="1"/>
</dbReference>
<evidence type="ECO:0000256" key="11">
    <source>
        <dbReference type="ARBA" id="ARBA00022989"/>
    </source>
</evidence>
<dbReference type="SMART" id="SM00108">
    <property type="entry name" value="B_lectin"/>
    <property type="match status" value="2"/>
</dbReference>
<feature type="binding site" evidence="20">
    <location>
        <position position="517"/>
    </location>
    <ligand>
        <name>ATP</name>
        <dbReference type="ChEBI" id="CHEBI:30616"/>
    </ligand>
</feature>
<evidence type="ECO:0000259" key="24">
    <source>
        <dbReference type="PROSITE" id="PS50026"/>
    </source>
</evidence>
<evidence type="ECO:0000256" key="15">
    <source>
        <dbReference type="ARBA" id="ARBA00023180"/>
    </source>
</evidence>
<keyword evidence="2 18" id="KW-0723">Serine/threonine-protein kinase</keyword>
<dbReference type="EMBL" id="JAVIJP010000005">
    <property type="protein sequence ID" value="KAL3653401.1"/>
    <property type="molecule type" value="Genomic_DNA"/>
</dbReference>
<dbReference type="InterPro" id="IPR001480">
    <property type="entry name" value="Bulb-type_lectin_dom"/>
</dbReference>
<dbReference type="PROSITE" id="PS50026">
    <property type="entry name" value="EGF_3"/>
    <property type="match status" value="1"/>
</dbReference>
<comment type="catalytic activity">
    <reaction evidence="16 18">
        <text>L-threonyl-[protein] + ATP = O-phospho-L-threonyl-[protein] + ADP + H(+)</text>
        <dbReference type="Rhea" id="RHEA:46608"/>
        <dbReference type="Rhea" id="RHEA-COMP:11060"/>
        <dbReference type="Rhea" id="RHEA-COMP:11605"/>
        <dbReference type="ChEBI" id="CHEBI:15378"/>
        <dbReference type="ChEBI" id="CHEBI:30013"/>
        <dbReference type="ChEBI" id="CHEBI:30616"/>
        <dbReference type="ChEBI" id="CHEBI:61977"/>
        <dbReference type="ChEBI" id="CHEBI:456216"/>
        <dbReference type="EC" id="2.7.11.1"/>
    </reaction>
</comment>
<evidence type="ECO:0000256" key="5">
    <source>
        <dbReference type="ARBA" id="ARBA00022692"/>
    </source>
</evidence>
<dbReference type="PROSITE" id="PS00107">
    <property type="entry name" value="PROTEIN_KINASE_ATP"/>
    <property type="match status" value="1"/>
</dbReference>
<dbReference type="Proteomes" id="UP001632038">
    <property type="component" value="Unassembled WGS sequence"/>
</dbReference>
<feature type="domain" description="Bulb-type lectin" evidence="25">
    <location>
        <begin position="24"/>
        <end position="137"/>
    </location>
</feature>
<evidence type="ECO:0000256" key="2">
    <source>
        <dbReference type="ARBA" id="ARBA00022527"/>
    </source>
</evidence>
<dbReference type="InterPro" id="IPR000719">
    <property type="entry name" value="Prot_kinase_dom"/>
</dbReference>
<evidence type="ECO:0000256" key="16">
    <source>
        <dbReference type="ARBA" id="ARBA00047899"/>
    </source>
</evidence>
<keyword evidence="11 21" id="KW-1133">Transmembrane helix</keyword>
<dbReference type="PROSITE" id="PS50011">
    <property type="entry name" value="PROTEIN_KINASE_DOM"/>
    <property type="match status" value="1"/>
</dbReference>
<dbReference type="CDD" id="cd14066">
    <property type="entry name" value="STKc_IRAK"/>
    <property type="match status" value="1"/>
</dbReference>
<evidence type="ECO:0000256" key="7">
    <source>
        <dbReference type="ARBA" id="ARBA00022734"/>
    </source>
</evidence>
<comment type="similarity">
    <text evidence="18">Belongs to the protein kinase superfamily. Ser/Thr protein kinase family.</text>
</comment>
<evidence type="ECO:0000256" key="13">
    <source>
        <dbReference type="ARBA" id="ARBA00023157"/>
    </source>
</evidence>
<feature type="domain" description="Protein kinase" evidence="23">
    <location>
        <begin position="487"/>
        <end position="769"/>
    </location>
</feature>
<dbReference type="InterPro" id="IPR000742">
    <property type="entry name" value="EGF"/>
</dbReference>
<dbReference type="InterPro" id="IPR036426">
    <property type="entry name" value="Bulb-type_lectin_dom_sf"/>
</dbReference>
<dbReference type="InterPro" id="IPR051343">
    <property type="entry name" value="G-type_lectin_kinases/EP1-like"/>
</dbReference>
<dbReference type="GO" id="GO:0030246">
    <property type="term" value="F:carbohydrate binding"/>
    <property type="evidence" value="ECO:0007669"/>
    <property type="project" value="UniProtKB-KW"/>
</dbReference>
<dbReference type="InterPro" id="IPR011009">
    <property type="entry name" value="Kinase-like_dom_sf"/>
</dbReference>
<dbReference type="PROSITE" id="PS50927">
    <property type="entry name" value="BULB_LECTIN"/>
    <property type="match status" value="2"/>
</dbReference>
<dbReference type="AlphaFoldDB" id="A0ABD3EGT8"/>
<dbReference type="PANTHER" id="PTHR47976">
    <property type="entry name" value="G-TYPE LECTIN S-RECEPTOR-LIKE SERINE/THREONINE-PROTEIN KINASE SD2-5"/>
    <property type="match status" value="1"/>
</dbReference>
<comment type="caution">
    <text evidence="26">The sequence shown here is derived from an EMBL/GenBank/DDBJ whole genome shotgun (WGS) entry which is preliminary data.</text>
</comment>
<dbReference type="Gene3D" id="1.10.510.10">
    <property type="entry name" value="Transferase(Phosphotransferase) domain 1"/>
    <property type="match status" value="1"/>
</dbReference>
<evidence type="ECO:0000256" key="21">
    <source>
        <dbReference type="SAM" id="Phobius"/>
    </source>
</evidence>
<dbReference type="PIRSF" id="PIRSF000641">
    <property type="entry name" value="SRK"/>
    <property type="match status" value="1"/>
</dbReference>
<evidence type="ECO:0000256" key="6">
    <source>
        <dbReference type="ARBA" id="ARBA00022729"/>
    </source>
</evidence>
<evidence type="ECO:0000256" key="22">
    <source>
        <dbReference type="SAM" id="SignalP"/>
    </source>
</evidence>
<evidence type="ECO:0000256" key="20">
    <source>
        <dbReference type="PROSITE-ProRule" id="PRU10141"/>
    </source>
</evidence>
<dbReference type="Gene3D" id="3.30.200.20">
    <property type="entry name" value="Phosphorylase Kinase, domain 1"/>
    <property type="match status" value="1"/>
</dbReference>
<keyword evidence="5 21" id="KW-0812">Transmembrane</keyword>
<evidence type="ECO:0000256" key="12">
    <source>
        <dbReference type="ARBA" id="ARBA00023136"/>
    </source>
</evidence>
<reference evidence="27" key="1">
    <citation type="journal article" date="2024" name="IScience">
        <title>Strigolactones Initiate the Formation of Haustorium-like Structures in Castilleja.</title>
        <authorList>
            <person name="Buerger M."/>
            <person name="Peterson D."/>
            <person name="Chory J."/>
        </authorList>
    </citation>
    <scope>NUCLEOTIDE SEQUENCE [LARGE SCALE GENOMIC DNA]</scope>
</reference>
<keyword evidence="14" id="KW-0675">Receptor</keyword>
<feature type="transmembrane region" description="Helical" evidence="21">
    <location>
        <begin position="427"/>
        <end position="449"/>
    </location>
</feature>
<keyword evidence="9 18" id="KW-0418">Kinase</keyword>
<feature type="domain" description="Bulb-type lectin" evidence="25">
    <location>
        <begin position="140"/>
        <end position="267"/>
    </location>
</feature>
<dbReference type="Pfam" id="PF00069">
    <property type="entry name" value="Pkinase"/>
    <property type="match status" value="1"/>
</dbReference>
<comment type="subcellular location">
    <subcellularLocation>
        <location evidence="1">Membrane</location>
        <topology evidence="1">Single-pass type I membrane protein</topology>
    </subcellularLocation>
</comment>
<keyword evidence="15" id="KW-0325">Glycoprotein</keyword>
<evidence type="ECO:0000256" key="1">
    <source>
        <dbReference type="ARBA" id="ARBA00004479"/>
    </source>
</evidence>
<dbReference type="Pfam" id="PF00954">
    <property type="entry name" value="S_locus_glycop"/>
    <property type="match status" value="1"/>
</dbReference>
<evidence type="ECO:0000256" key="17">
    <source>
        <dbReference type="ARBA" id="ARBA00048679"/>
    </source>
</evidence>
<dbReference type="InterPro" id="IPR017441">
    <property type="entry name" value="Protein_kinase_ATP_BS"/>
</dbReference>
<keyword evidence="8 18" id="KW-0547">Nucleotide-binding</keyword>
<evidence type="ECO:0000256" key="18">
    <source>
        <dbReference type="PIRNR" id="PIRNR000641"/>
    </source>
</evidence>
<evidence type="ECO:0000313" key="26">
    <source>
        <dbReference type="EMBL" id="KAL3653401.1"/>
    </source>
</evidence>
<dbReference type="Pfam" id="PF01453">
    <property type="entry name" value="B_lectin"/>
    <property type="match status" value="1"/>
</dbReference>
<keyword evidence="12 21" id="KW-0472">Membrane</keyword>
<dbReference type="GO" id="GO:0016020">
    <property type="term" value="C:membrane"/>
    <property type="evidence" value="ECO:0007669"/>
    <property type="project" value="UniProtKB-SubCell"/>
</dbReference>
<dbReference type="InterPro" id="IPR000858">
    <property type="entry name" value="S_locus_glycoprot_dom"/>
</dbReference>
<dbReference type="Gene3D" id="2.90.10.10">
    <property type="entry name" value="Bulb-type lectin domain"/>
    <property type="match status" value="2"/>
</dbReference>
<dbReference type="CDD" id="cd00053">
    <property type="entry name" value="EGF"/>
    <property type="match status" value="1"/>
</dbReference>
<dbReference type="InterPro" id="IPR008271">
    <property type="entry name" value="Ser/Thr_kinase_AS"/>
</dbReference>
<evidence type="ECO:0000256" key="10">
    <source>
        <dbReference type="ARBA" id="ARBA00022840"/>
    </source>
</evidence>
<keyword evidence="6 22" id="KW-0732">Signal</keyword>
<evidence type="ECO:0000256" key="9">
    <source>
        <dbReference type="ARBA" id="ARBA00022777"/>
    </source>
</evidence>
<keyword evidence="4 18" id="KW-0808">Transferase</keyword>
<dbReference type="GO" id="GO:0004674">
    <property type="term" value="F:protein serine/threonine kinase activity"/>
    <property type="evidence" value="ECO:0007669"/>
    <property type="project" value="UniProtKB-KW"/>
</dbReference>
<keyword evidence="13" id="KW-1015">Disulfide bond</keyword>
<dbReference type="EC" id="2.7.11.1" evidence="18"/>
<feature type="chain" id="PRO_5044829621" description="Receptor-like serine/threonine-protein kinase" evidence="22">
    <location>
        <begin position="19"/>
        <end position="772"/>
    </location>
</feature>
<dbReference type="GO" id="GO:0005524">
    <property type="term" value="F:ATP binding"/>
    <property type="evidence" value="ECO:0007669"/>
    <property type="project" value="UniProtKB-UniRule"/>
</dbReference>
<keyword evidence="7" id="KW-0430">Lectin</keyword>
<dbReference type="FunFam" id="3.30.200.20:FF:000059">
    <property type="entry name" value="S-receptor-like serine/threonine-protein kinase"/>
    <property type="match status" value="1"/>
</dbReference>
<dbReference type="PROSITE" id="PS00108">
    <property type="entry name" value="PROTEIN_KINASE_ST"/>
    <property type="match status" value="1"/>
</dbReference>
<dbReference type="PANTHER" id="PTHR47976:SF7">
    <property type="entry name" value="RECEPTOR-LIKE SERINE_THREONINE-PROTEIN KINASE"/>
    <property type="match status" value="1"/>
</dbReference>
<keyword evidence="10 18" id="KW-0067">ATP-binding</keyword>
<keyword evidence="3 19" id="KW-0245">EGF-like domain</keyword>
<sequence length="772" mass="85540">MAIILFFLLLSAATSVAAQQRNSNITLGSSLTPTTNSSWRSPSGLYSFGFIPQNNASVIGISIAGTVVWISNVDSPTVPDDAVLQLTQGGRLILQQRQGQTIDVVSTTETIAFASMLDNGNFVLYNSNSIAIWQSFDNPTNTLLPGQRLLPGQELISSASETEHSRGIFRLKMQSDGNLVQYPVGTQDSAPYAYYASNTATNGADSNVSLNLENDGRLYLLNGSSFLKNITTGGLPTQRTIHLMRLDVDGIFRIYSHSLNNSQDTWTVRWSSTDDTCAPKGLCGLNAFCVQMDTNASCRCLPGFDFVHPGSWSAGCARNFAEGCGNNGDKVQSEMRTIVNTIWGNNSYSVLNTITDEICSQACLEDCNCEAAFYKDGQCSKQRLPLIYGRRQMSESNIALIKVSTSNELNTNEVQGKEIKKEVRLDILIISISLGVLAILIMAISGIYVRRKHGAYKKISEYRGEANLTEDVALREFTYSDIVQATNEFKEELGKGASGTVYKGILHSSQKVVAVKKLEKEVADGEREFQTEMKTIGRTYHRNLVRLLGYCLNGPHKLLVFEYMSNGSLADLIFKSDERPSWEERTKLALDIARGILYLHEECETQIIHCDIKPQNILMDENGRAKISDFGLAKLLKQDQTKTYTGIRGTRGYVAPEWHRNQPVTVKADVYSYGIVLLEIICCRRSVDSSLSEDEAILEEWVYSCYEAGEIGKLVSDEEVDKRKLGRMVKIGIWCIQDEPSFRPSMKKVLLMLEGTVEIPVPPSPTSFFSSV</sequence>
<keyword evidence="27" id="KW-1185">Reference proteome</keyword>
<evidence type="ECO:0000256" key="3">
    <source>
        <dbReference type="ARBA" id="ARBA00022536"/>
    </source>
</evidence>
<evidence type="ECO:0000256" key="4">
    <source>
        <dbReference type="ARBA" id="ARBA00022679"/>
    </source>
</evidence>
<protein>
    <recommendedName>
        <fullName evidence="18">Receptor-like serine/threonine-protein kinase</fullName>
        <ecNumber evidence="18">2.7.11.1</ecNumber>
    </recommendedName>
</protein>
<proteinExistence type="inferred from homology"/>
<organism evidence="26 27">
    <name type="scientific">Castilleja foliolosa</name>
    <dbReference type="NCBI Taxonomy" id="1961234"/>
    <lineage>
        <taxon>Eukaryota</taxon>
        <taxon>Viridiplantae</taxon>
        <taxon>Streptophyta</taxon>
        <taxon>Embryophyta</taxon>
        <taxon>Tracheophyta</taxon>
        <taxon>Spermatophyta</taxon>
        <taxon>Magnoliopsida</taxon>
        <taxon>eudicotyledons</taxon>
        <taxon>Gunneridae</taxon>
        <taxon>Pentapetalae</taxon>
        <taxon>asterids</taxon>
        <taxon>lamiids</taxon>
        <taxon>Lamiales</taxon>
        <taxon>Orobanchaceae</taxon>
        <taxon>Pedicularideae</taxon>
        <taxon>Castillejinae</taxon>
        <taxon>Castilleja</taxon>
    </lineage>
</organism>
<evidence type="ECO:0000256" key="14">
    <source>
        <dbReference type="ARBA" id="ARBA00023170"/>
    </source>
</evidence>
<dbReference type="SMART" id="SM00220">
    <property type="entry name" value="S_TKc"/>
    <property type="match status" value="1"/>
</dbReference>
<evidence type="ECO:0000256" key="8">
    <source>
        <dbReference type="ARBA" id="ARBA00022741"/>
    </source>
</evidence>
<feature type="signal peptide" evidence="22">
    <location>
        <begin position="1"/>
        <end position="18"/>
    </location>
</feature>
<dbReference type="SUPFAM" id="SSF56112">
    <property type="entry name" value="Protein kinase-like (PK-like)"/>
    <property type="match status" value="1"/>
</dbReference>
<comment type="catalytic activity">
    <reaction evidence="17 18">
        <text>L-seryl-[protein] + ATP = O-phospho-L-seryl-[protein] + ADP + H(+)</text>
        <dbReference type="Rhea" id="RHEA:17989"/>
        <dbReference type="Rhea" id="RHEA-COMP:9863"/>
        <dbReference type="Rhea" id="RHEA-COMP:11604"/>
        <dbReference type="ChEBI" id="CHEBI:15378"/>
        <dbReference type="ChEBI" id="CHEBI:29999"/>
        <dbReference type="ChEBI" id="CHEBI:30616"/>
        <dbReference type="ChEBI" id="CHEBI:83421"/>
        <dbReference type="ChEBI" id="CHEBI:456216"/>
        <dbReference type="EC" id="2.7.11.1"/>
    </reaction>
</comment>
<dbReference type="SUPFAM" id="SSF51110">
    <property type="entry name" value="alpha-D-mannose-specific plant lectins"/>
    <property type="match status" value="2"/>
</dbReference>
<dbReference type="FunFam" id="2.90.10.10:FF:000026">
    <property type="entry name" value="Serine/threonine-protein kinase"/>
    <property type="match status" value="1"/>
</dbReference>
<feature type="domain" description="EGF-like" evidence="24">
    <location>
        <begin position="273"/>
        <end position="310"/>
    </location>
</feature>
<evidence type="ECO:0000259" key="23">
    <source>
        <dbReference type="PROSITE" id="PS50011"/>
    </source>
</evidence>
<evidence type="ECO:0000259" key="25">
    <source>
        <dbReference type="PROSITE" id="PS50927"/>
    </source>
</evidence>
<comment type="caution">
    <text evidence="19">Lacks conserved residue(s) required for the propagation of feature annotation.</text>
</comment>
<accession>A0ABD3EGT8</accession>
<name>A0ABD3EGT8_9LAMI</name>
<gene>
    <name evidence="26" type="ORF">CASFOL_003082</name>
</gene>
<evidence type="ECO:0000256" key="19">
    <source>
        <dbReference type="PROSITE-ProRule" id="PRU00076"/>
    </source>
</evidence>
<dbReference type="InterPro" id="IPR024171">
    <property type="entry name" value="SRK-like_kinase"/>
</dbReference>
<evidence type="ECO:0000313" key="27">
    <source>
        <dbReference type="Proteomes" id="UP001632038"/>
    </source>
</evidence>